<dbReference type="Proteomes" id="UP000626697">
    <property type="component" value="Unassembled WGS sequence"/>
</dbReference>
<organism evidence="2 3">
    <name type="scientific">Peribacillus huizhouensis</name>
    <dbReference type="NCBI Taxonomy" id="1501239"/>
    <lineage>
        <taxon>Bacteria</taxon>
        <taxon>Bacillati</taxon>
        <taxon>Bacillota</taxon>
        <taxon>Bacilli</taxon>
        <taxon>Bacillales</taxon>
        <taxon>Bacillaceae</taxon>
        <taxon>Peribacillus</taxon>
    </lineage>
</organism>
<keyword evidence="3" id="KW-1185">Reference proteome</keyword>
<dbReference type="RefSeq" id="WP_246399230.1">
    <property type="nucleotide sequence ID" value="NZ_JACJHX010000002.1"/>
</dbReference>
<protein>
    <recommendedName>
        <fullName evidence="4">Resolvase HTH domain-containing protein</fullName>
    </recommendedName>
</protein>
<keyword evidence="1" id="KW-1133">Transmembrane helix</keyword>
<sequence>MTERLTPIPFVFTVLEQHPLLNEWSIYRDIRIIKQTNDPINKYRGERMEYLLIGLFTFSIILLLISFFKKDHVKLEEEMEQMAITHMQEMYQIKKKIKILEEELLIQETPSSYAVQQPTNTVLQINEILKSQVLSLYHQGLSLEQIAKQSTLSMDTVITVIEEATKARIKT</sequence>
<evidence type="ECO:0000256" key="1">
    <source>
        <dbReference type="SAM" id="Phobius"/>
    </source>
</evidence>
<name>A0ABR6CLJ0_9BACI</name>
<evidence type="ECO:0008006" key="4">
    <source>
        <dbReference type="Google" id="ProtNLM"/>
    </source>
</evidence>
<feature type="transmembrane region" description="Helical" evidence="1">
    <location>
        <begin position="50"/>
        <end position="68"/>
    </location>
</feature>
<evidence type="ECO:0000313" key="3">
    <source>
        <dbReference type="Proteomes" id="UP000626697"/>
    </source>
</evidence>
<dbReference type="EMBL" id="JACJHX010000002">
    <property type="protein sequence ID" value="MBA9025425.1"/>
    <property type="molecule type" value="Genomic_DNA"/>
</dbReference>
<keyword evidence="1" id="KW-0812">Transmembrane</keyword>
<gene>
    <name evidence="2" type="ORF">HNP81_000708</name>
</gene>
<reference evidence="2 3" key="1">
    <citation type="submission" date="2020-08" db="EMBL/GenBank/DDBJ databases">
        <title>Genomic Encyclopedia of Type Strains, Phase IV (KMG-IV): sequencing the most valuable type-strain genomes for metagenomic binning, comparative biology and taxonomic classification.</title>
        <authorList>
            <person name="Goeker M."/>
        </authorList>
    </citation>
    <scope>NUCLEOTIDE SEQUENCE [LARGE SCALE GENOMIC DNA]</scope>
    <source>
        <strain evidence="2 3">DSM 105481</strain>
    </source>
</reference>
<accession>A0ABR6CLJ0</accession>
<comment type="caution">
    <text evidence="2">The sequence shown here is derived from an EMBL/GenBank/DDBJ whole genome shotgun (WGS) entry which is preliminary data.</text>
</comment>
<keyword evidence="1" id="KW-0472">Membrane</keyword>
<evidence type="ECO:0000313" key="2">
    <source>
        <dbReference type="EMBL" id="MBA9025425.1"/>
    </source>
</evidence>
<proteinExistence type="predicted"/>